<sequence>MKKLNILVLSLGLLTLGSCGDDFLDAEPIITATEENFYRTPDDAFKALVGCYDGLQVVWADGVSFPVASEVMSDNTFGGTGNSDGFGYQMLDEFDRQRSPSDQNLFGANWTAYYRAVYRCNVLLNKMDQIDWTGNEELRTTYEAEARFLRAYLYFDMVRLWGNIPLLTEPSRENLPQVAPEEVYAVIAEDLKFAAENLASVSYPAQSPATYGRVTKWAAESLIGRVFLYYTGYYGRGDLAGVITKDQALAYLEDVIASSGHGLVEDFARLWPAASLQNFAGETNKEIIFSVRYTYTSDYDGNTDGNHWMVMLGMREQAYFPYGNGWGGGTVNPRLWNAYSENDTRRTASIIAIEEEEIPFVNQEKQREYTGYYNKKYTPMVDENGNSVPVSSGATNFMIGQYQDYFSIRYADVLLMAAELGSPHAQTYFDMVRKRAYQDNFTPLAVTQQNIMTERRLEFAFEGHRYWDLLRQGVETAAATIAETTTLLNGGTEVTKTISASNISQTQGLQQIPYNEITLSDGVLTQNMGW</sequence>
<dbReference type="InterPro" id="IPR033985">
    <property type="entry name" value="SusD-like_N"/>
</dbReference>
<evidence type="ECO:0000256" key="3">
    <source>
        <dbReference type="ARBA" id="ARBA00022729"/>
    </source>
</evidence>
<evidence type="ECO:0000256" key="6">
    <source>
        <dbReference type="SAM" id="SignalP"/>
    </source>
</evidence>
<dbReference type="Pfam" id="PF14322">
    <property type="entry name" value="SusD-like_3"/>
    <property type="match status" value="1"/>
</dbReference>
<dbReference type="SUPFAM" id="SSF48452">
    <property type="entry name" value="TPR-like"/>
    <property type="match status" value="1"/>
</dbReference>
<name>A0A0E3ZE56_9BACT</name>
<proteinExistence type="inferred from homology"/>
<gene>
    <name evidence="9" type="ORF">PKOR_01760</name>
</gene>
<feature type="domain" description="SusD-like N-terminal" evidence="8">
    <location>
        <begin position="94"/>
        <end position="228"/>
    </location>
</feature>
<comment type="similarity">
    <text evidence="2">Belongs to the SusD family.</text>
</comment>
<protein>
    <submittedName>
        <fullName evidence="9">Carbohydrate-binding protein SusD</fullName>
    </submittedName>
</protein>
<dbReference type="CDD" id="cd08977">
    <property type="entry name" value="SusD"/>
    <property type="match status" value="1"/>
</dbReference>
<feature type="domain" description="RagB/SusD" evidence="7">
    <location>
        <begin position="364"/>
        <end position="530"/>
    </location>
</feature>
<dbReference type="KEGG" id="pko:PKOR_01760"/>
<evidence type="ECO:0000313" key="9">
    <source>
        <dbReference type="EMBL" id="AKD02098.1"/>
    </source>
</evidence>
<reference evidence="9 10" key="1">
    <citation type="journal article" date="2015" name="Sci. Rep.">
        <title>Unraveling adaptation of Pontibacter korlensis to radiation and infertility in desert through complete genome and comparative transcriptomic analysis.</title>
        <authorList>
            <person name="Dai J."/>
            <person name="Dai W."/>
            <person name="Qiu C."/>
            <person name="Yang Z."/>
            <person name="Zhang Y."/>
            <person name="Zhou M."/>
            <person name="Zhang L."/>
            <person name="Fang C."/>
            <person name="Gao Q."/>
            <person name="Yang Q."/>
            <person name="Li X."/>
            <person name="Wang Z."/>
            <person name="Wang Z."/>
            <person name="Jia Z."/>
            <person name="Chen X."/>
        </authorList>
    </citation>
    <scope>NUCLEOTIDE SEQUENCE [LARGE SCALE GENOMIC DNA]</scope>
    <source>
        <strain evidence="9 10">X14-1T</strain>
    </source>
</reference>
<dbReference type="STRING" id="400092.PKOR_01760"/>
<keyword evidence="5" id="KW-0998">Cell outer membrane</keyword>
<evidence type="ECO:0000256" key="5">
    <source>
        <dbReference type="ARBA" id="ARBA00023237"/>
    </source>
</evidence>
<evidence type="ECO:0000256" key="4">
    <source>
        <dbReference type="ARBA" id="ARBA00023136"/>
    </source>
</evidence>
<dbReference type="Gene3D" id="1.25.40.390">
    <property type="match status" value="1"/>
</dbReference>
<dbReference type="OrthoDB" id="5694214at2"/>
<dbReference type="InterPro" id="IPR011990">
    <property type="entry name" value="TPR-like_helical_dom_sf"/>
</dbReference>
<dbReference type="PATRIC" id="fig|400092.3.peg.397"/>
<dbReference type="EMBL" id="CP009621">
    <property type="protein sequence ID" value="AKD02098.1"/>
    <property type="molecule type" value="Genomic_DNA"/>
</dbReference>
<evidence type="ECO:0000259" key="7">
    <source>
        <dbReference type="Pfam" id="PF07980"/>
    </source>
</evidence>
<dbReference type="RefSeq" id="WP_046308807.1">
    <property type="nucleotide sequence ID" value="NZ_CBCSCY010000032.1"/>
</dbReference>
<evidence type="ECO:0000313" key="10">
    <source>
        <dbReference type="Proteomes" id="UP000033109"/>
    </source>
</evidence>
<evidence type="ECO:0000256" key="2">
    <source>
        <dbReference type="ARBA" id="ARBA00006275"/>
    </source>
</evidence>
<dbReference type="HOGENOM" id="CLU_015553_1_0_10"/>
<evidence type="ECO:0000256" key="1">
    <source>
        <dbReference type="ARBA" id="ARBA00004442"/>
    </source>
</evidence>
<dbReference type="AlphaFoldDB" id="A0A0E3ZE56"/>
<keyword evidence="10" id="KW-1185">Reference proteome</keyword>
<comment type="subcellular location">
    <subcellularLocation>
        <location evidence="1">Cell outer membrane</location>
    </subcellularLocation>
</comment>
<keyword evidence="4" id="KW-0472">Membrane</keyword>
<accession>A0A0E3ZE56</accession>
<dbReference type="Proteomes" id="UP000033109">
    <property type="component" value="Chromosome"/>
</dbReference>
<keyword evidence="3 6" id="KW-0732">Signal</keyword>
<organism evidence="9 10">
    <name type="scientific">Pontibacter korlensis</name>
    <dbReference type="NCBI Taxonomy" id="400092"/>
    <lineage>
        <taxon>Bacteria</taxon>
        <taxon>Pseudomonadati</taxon>
        <taxon>Bacteroidota</taxon>
        <taxon>Cytophagia</taxon>
        <taxon>Cytophagales</taxon>
        <taxon>Hymenobacteraceae</taxon>
        <taxon>Pontibacter</taxon>
    </lineage>
</organism>
<feature type="signal peptide" evidence="6">
    <location>
        <begin position="1"/>
        <end position="20"/>
    </location>
</feature>
<dbReference type="PROSITE" id="PS51257">
    <property type="entry name" value="PROKAR_LIPOPROTEIN"/>
    <property type="match status" value="1"/>
</dbReference>
<dbReference type="GO" id="GO:0009279">
    <property type="term" value="C:cell outer membrane"/>
    <property type="evidence" value="ECO:0007669"/>
    <property type="project" value="UniProtKB-SubCell"/>
</dbReference>
<feature type="chain" id="PRO_5002416256" evidence="6">
    <location>
        <begin position="21"/>
        <end position="530"/>
    </location>
</feature>
<evidence type="ECO:0000259" key="8">
    <source>
        <dbReference type="Pfam" id="PF14322"/>
    </source>
</evidence>
<dbReference type="InterPro" id="IPR012944">
    <property type="entry name" value="SusD_RagB_dom"/>
</dbReference>
<dbReference type="Pfam" id="PF07980">
    <property type="entry name" value="SusD_RagB"/>
    <property type="match status" value="1"/>
</dbReference>